<evidence type="ECO:0000313" key="4">
    <source>
        <dbReference type="Proteomes" id="UP000193778"/>
    </source>
</evidence>
<dbReference type="Pfam" id="PF01381">
    <property type="entry name" value="HTH_3"/>
    <property type="match status" value="1"/>
</dbReference>
<dbReference type="PROSITE" id="PS50943">
    <property type="entry name" value="HTH_CROC1"/>
    <property type="match status" value="1"/>
</dbReference>
<protein>
    <recommendedName>
        <fullName evidence="2">HTH cro/C1-type domain-containing protein</fullName>
    </recommendedName>
</protein>
<evidence type="ECO:0000256" key="1">
    <source>
        <dbReference type="ARBA" id="ARBA00023125"/>
    </source>
</evidence>
<accession>A0A1X7AD85</accession>
<dbReference type="Gene3D" id="1.10.260.40">
    <property type="entry name" value="lambda repressor-like DNA-binding domains"/>
    <property type="match status" value="1"/>
</dbReference>
<dbReference type="CDD" id="cd00093">
    <property type="entry name" value="HTH_XRE"/>
    <property type="match status" value="1"/>
</dbReference>
<dbReference type="PANTHER" id="PTHR46558">
    <property type="entry name" value="TRACRIPTIONAL REGULATORY PROTEIN-RELATED-RELATED"/>
    <property type="match status" value="1"/>
</dbReference>
<dbReference type="OrthoDB" id="3034420at2"/>
<organism evidence="3 4">
    <name type="scientific">Ruegeria meonggei</name>
    <dbReference type="NCBI Taxonomy" id="1446476"/>
    <lineage>
        <taxon>Bacteria</taxon>
        <taxon>Pseudomonadati</taxon>
        <taxon>Pseudomonadota</taxon>
        <taxon>Alphaproteobacteria</taxon>
        <taxon>Rhodobacterales</taxon>
        <taxon>Roseobacteraceae</taxon>
        <taxon>Ruegeria</taxon>
    </lineage>
</organism>
<evidence type="ECO:0000313" key="3">
    <source>
        <dbReference type="EMBL" id="SLN76379.1"/>
    </source>
</evidence>
<name>A0A1X7AD85_9RHOB</name>
<gene>
    <name evidence="3" type="ORF">RUM8411_04394</name>
</gene>
<keyword evidence="1" id="KW-0238">DNA-binding</keyword>
<dbReference type="InterPro" id="IPR001387">
    <property type="entry name" value="Cro/C1-type_HTH"/>
</dbReference>
<dbReference type="SUPFAM" id="SSF47413">
    <property type="entry name" value="lambda repressor-like DNA-binding domains"/>
    <property type="match status" value="1"/>
</dbReference>
<reference evidence="4" key="1">
    <citation type="submission" date="2017-03" db="EMBL/GenBank/DDBJ databases">
        <authorList>
            <person name="Rodrigo-Torres L."/>
            <person name="Arahal R.D."/>
            <person name="Lucena T."/>
        </authorList>
    </citation>
    <scope>NUCLEOTIDE SEQUENCE [LARGE SCALE GENOMIC DNA]</scope>
    <source>
        <strain evidence="4">CECT 8411</strain>
    </source>
</reference>
<dbReference type="Proteomes" id="UP000193778">
    <property type="component" value="Unassembled WGS sequence"/>
</dbReference>
<dbReference type="SMART" id="SM00530">
    <property type="entry name" value="HTH_XRE"/>
    <property type="match status" value="1"/>
</dbReference>
<keyword evidence="4" id="KW-1185">Reference proteome</keyword>
<dbReference type="InterPro" id="IPR010982">
    <property type="entry name" value="Lambda_DNA-bd_dom_sf"/>
</dbReference>
<sequence length="72" mass="8192">MGKLRITNNIRRLRFDADEMTQKELAEKVGVTRQTIVAIENAKYSPTLELAILISRVFGEPLEKVFDIQDAS</sequence>
<dbReference type="GO" id="GO:0003677">
    <property type="term" value="F:DNA binding"/>
    <property type="evidence" value="ECO:0007669"/>
    <property type="project" value="UniProtKB-KW"/>
</dbReference>
<dbReference type="PANTHER" id="PTHR46558:SF4">
    <property type="entry name" value="DNA-BIDING PHAGE PROTEIN"/>
    <property type="match status" value="1"/>
</dbReference>
<dbReference type="AlphaFoldDB" id="A0A1X7AD85"/>
<proteinExistence type="predicted"/>
<dbReference type="EMBL" id="FWFP01000018">
    <property type="protein sequence ID" value="SLN76379.1"/>
    <property type="molecule type" value="Genomic_DNA"/>
</dbReference>
<feature type="domain" description="HTH cro/C1-type" evidence="2">
    <location>
        <begin position="20"/>
        <end position="65"/>
    </location>
</feature>
<evidence type="ECO:0000259" key="2">
    <source>
        <dbReference type="PROSITE" id="PS50943"/>
    </source>
</evidence>